<accession>A0ABN3YA72</accession>
<evidence type="ECO:0000313" key="3">
    <source>
        <dbReference type="Proteomes" id="UP001501035"/>
    </source>
</evidence>
<name>A0ABN3YA72_9ACTN</name>
<organism evidence="2 3">
    <name type="scientific">Gordonia defluvii</name>
    <dbReference type="NCBI Taxonomy" id="283718"/>
    <lineage>
        <taxon>Bacteria</taxon>
        <taxon>Bacillati</taxon>
        <taxon>Actinomycetota</taxon>
        <taxon>Actinomycetes</taxon>
        <taxon>Mycobacteriales</taxon>
        <taxon>Gordoniaceae</taxon>
        <taxon>Gordonia</taxon>
    </lineage>
</organism>
<dbReference type="Proteomes" id="UP001501035">
    <property type="component" value="Unassembled WGS sequence"/>
</dbReference>
<reference evidence="2 3" key="1">
    <citation type="journal article" date="2019" name="Int. J. Syst. Evol. Microbiol.">
        <title>The Global Catalogue of Microorganisms (GCM) 10K type strain sequencing project: providing services to taxonomists for standard genome sequencing and annotation.</title>
        <authorList>
            <consortium name="The Broad Institute Genomics Platform"/>
            <consortium name="The Broad Institute Genome Sequencing Center for Infectious Disease"/>
            <person name="Wu L."/>
            <person name="Ma J."/>
        </authorList>
    </citation>
    <scope>NUCLEOTIDE SEQUENCE [LARGE SCALE GENOMIC DNA]</scope>
    <source>
        <strain evidence="2 3">JCM 14234</strain>
    </source>
</reference>
<comment type="caution">
    <text evidence="2">The sequence shown here is derived from an EMBL/GenBank/DDBJ whole genome shotgun (WGS) entry which is preliminary data.</text>
</comment>
<sequence length="115" mass="12921">MGTKRNPTTVRDEQWRTPPGSKKPAHTIDQDHAAGGRERRVVIVDGANGALGRVALQPRYRRIYAELRWQASEPGRETRSAFLGEVRERSRAKNLAEAWRRAHEEGLTQPPGSKG</sequence>
<gene>
    <name evidence="2" type="ORF">GCM10010528_02420</name>
</gene>
<feature type="compositionally biased region" description="Basic and acidic residues" evidence="1">
    <location>
        <begin position="26"/>
        <end position="35"/>
    </location>
</feature>
<dbReference type="RefSeq" id="WP_068746093.1">
    <property type="nucleotide sequence ID" value="NZ_BAAAVS010000002.1"/>
</dbReference>
<keyword evidence="3" id="KW-1185">Reference proteome</keyword>
<dbReference type="EMBL" id="BAAAVS010000002">
    <property type="protein sequence ID" value="GAA3023955.1"/>
    <property type="molecule type" value="Genomic_DNA"/>
</dbReference>
<feature type="region of interest" description="Disordered" evidence="1">
    <location>
        <begin position="1"/>
        <end position="35"/>
    </location>
</feature>
<evidence type="ECO:0000256" key="1">
    <source>
        <dbReference type="SAM" id="MobiDB-lite"/>
    </source>
</evidence>
<protein>
    <submittedName>
        <fullName evidence="2">Uncharacterized protein</fullName>
    </submittedName>
</protein>
<evidence type="ECO:0000313" key="2">
    <source>
        <dbReference type="EMBL" id="GAA3023955.1"/>
    </source>
</evidence>
<proteinExistence type="predicted"/>